<feature type="compositionally biased region" description="Basic residues" evidence="1">
    <location>
        <begin position="36"/>
        <end position="50"/>
    </location>
</feature>
<organism evidence="2">
    <name type="scientific">Oikopleura dioica</name>
    <name type="common">Tunicate</name>
    <dbReference type="NCBI Taxonomy" id="34765"/>
    <lineage>
        <taxon>Eukaryota</taxon>
        <taxon>Metazoa</taxon>
        <taxon>Chordata</taxon>
        <taxon>Tunicata</taxon>
        <taxon>Appendicularia</taxon>
        <taxon>Copelata</taxon>
        <taxon>Oikopleuridae</taxon>
        <taxon>Oikopleura</taxon>
    </lineage>
</organism>
<feature type="region of interest" description="Disordered" evidence="1">
    <location>
        <begin position="291"/>
        <end position="311"/>
    </location>
</feature>
<evidence type="ECO:0000256" key="1">
    <source>
        <dbReference type="SAM" id="MobiDB-lite"/>
    </source>
</evidence>
<protein>
    <submittedName>
        <fullName evidence="2">Uncharacterized protein</fullName>
    </submittedName>
</protein>
<dbReference type="AlphaFoldDB" id="E4X0B3"/>
<accession>E4X0B3</accession>
<keyword evidence="3" id="KW-1185">Reference proteome</keyword>
<dbReference type="EMBL" id="FN653020">
    <property type="protein sequence ID" value="CBY23212.1"/>
    <property type="molecule type" value="Genomic_DNA"/>
</dbReference>
<evidence type="ECO:0000313" key="2">
    <source>
        <dbReference type="EMBL" id="CBY23212.1"/>
    </source>
</evidence>
<dbReference type="OrthoDB" id="10422021at2759"/>
<dbReference type="InParanoid" id="E4X0B3"/>
<gene>
    <name evidence="2" type="ORF">GSOID_T00015145001</name>
</gene>
<reference evidence="2" key="1">
    <citation type="journal article" date="2010" name="Science">
        <title>Plasticity of animal genome architecture unmasked by rapid evolution of a pelagic tunicate.</title>
        <authorList>
            <person name="Denoeud F."/>
            <person name="Henriet S."/>
            <person name="Mungpakdee S."/>
            <person name="Aury J.M."/>
            <person name="Da Silva C."/>
            <person name="Brinkmann H."/>
            <person name="Mikhaleva J."/>
            <person name="Olsen L.C."/>
            <person name="Jubin C."/>
            <person name="Canestro C."/>
            <person name="Bouquet J.M."/>
            <person name="Danks G."/>
            <person name="Poulain J."/>
            <person name="Campsteijn C."/>
            <person name="Adamski M."/>
            <person name="Cross I."/>
            <person name="Yadetie F."/>
            <person name="Muffato M."/>
            <person name="Louis A."/>
            <person name="Butcher S."/>
            <person name="Tsagkogeorga G."/>
            <person name="Konrad A."/>
            <person name="Singh S."/>
            <person name="Jensen M.F."/>
            <person name="Cong E.H."/>
            <person name="Eikeseth-Otteraa H."/>
            <person name="Noel B."/>
            <person name="Anthouard V."/>
            <person name="Porcel B.M."/>
            <person name="Kachouri-Lafond R."/>
            <person name="Nishino A."/>
            <person name="Ugolini M."/>
            <person name="Chourrout P."/>
            <person name="Nishida H."/>
            <person name="Aasland R."/>
            <person name="Huzurbazar S."/>
            <person name="Westhof E."/>
            <person name="Delsuc F."/>
            <person name="Lehrach H."/>
            <person name="Reinhardt R."/>
            <person name="Weissenbach J."/>
            <person name="Roy S.W."/>
            <person name="Artiguenave F."/>
            <person name="Postlethwait J.H."/>
            <person name="Manak J.R."/>
            <person name="Thompson E.M."/>
            <person name="Jaillon O."/>
            <person name="Du Pasquier L."/>
            <person name="Boudinot P."/>
            <person name="Liberles D.A."/>
            <person name="Volff J.N."/>
            <person name="Philippe H."/>
            <person name="Lenhard B."/>
            <person name="Roest Crollius H."/>
            <person name="Wincker P."/>
            <person name="Chourrout D."/>
        </authorList>
    </citation>
    <scope>NUCLEOTIDE SEQUENCE [LARGE SCALE GENOMIC DNA]</scope>
</reference>
<dbReference type="Proteomes" id="UP000001307">
    <property type="component" value="Unassembled WGS sequence"/>
</dbReference>
<evidence type="ECO:0000313" key="3">
    <source>
        <dbReference type="Proteomes" id="UP000001307"/>
    </source>
</evidence>
<sequence length="311" mass="35194">MESQIRDLRRASVFNRIEEADEEQENEENKSVTSSKKSRASGKRNSKAISRRPSIAPKANKKTVVPAGYLSRRHSELLGINGEKDISAKKVQNWYKEIEEEATPDKITTNKASWFYLGWAPVSTPTWLRSNRNQPDLSDSGNLLLLNSDISCKNFACFLEIKFQQACILKGKSDVYLVSSKGDFFNFSKVSRRHPLRRLSSLLHTQNEQFVVLSQEREAIVLNFPRHQVENYPKVLEALRRIDRISTVRDLSNFIEAEKAASVEKENKSLSAVRKGSIQVLTMASGASVKTRSTLQNRRHSVRPVISASAS</sequence>
<proteinExistence type="predicted"/>
<feature type="region of interest" description="Disordered" evidence="1">
    <location>
        <begin position="15"/>
        <end position="63"/>
    </location>
</feature>
<name>E4X0B3_OIKDI</name>